<dbReference type="Proteomes" id="UP000175669">
    <property type="component" value="Unassembled WGS sequence"/>
</dbReference>
<name>A0A1E8CFV4_9GAMM</name>
<accession>A0A1E8CFV4</accession>
<dbReference type="PANTHER" id="PTHR33741">
    <property type="entry name" value="TRANSMEMBRANE PROTEIN DDB_G0269096-RELATED"/>
    <property type="match status" value="1"/>
</dbReference>
<evidence type="ECO:0000256" key="1">
    <source>
        <dbReference type="SAM" id="Phobius"/>
    </source>
</evidence>
<dbReference type="RefSeq" id="WP_070118510.1">
    <property type="nucleotide sequence ID" value="NZ_MASR01000002.1"/>
</dbReference>
<sequence>MSVRKEIKALAGIENNTTSHTEKMICAAGVFVGVMVVYWISAGVLSEPTGHTLMVASLGASVVLLFATPHGALSQPWPVISGNVISAAIGVACYKHIPDPYLGAATAVSLSVAAMHYLRCLHPPGGATALTAVIGGNEIHDVGYHYVLNPVLINVVAIVLVAVLFNLVFSWRRYPAHLTRRHKKTAETVPDKIEFELTQEDFAAAMQQMDSYIDVTSDGLTELLELAKQHAETHKTQPANIEAGLFYSNGRIGRSWSVRQVVAVNNIANPDKATVTYQTVAGHGGHESATCPRAKFLQWARFEVTQEGGRWVKVQAS</sequence>
<feature type="transmembrane region" description="Helical" evidence="1">
    <location>
        <begin position="24"/>
        <end position="45"/>
    </location>
</feature>
<feature type="domain" description="HPP transmembrane region" evidence="2">
    <location>
        <begin position="18"/>
        <end position="175"/>
    </location>
</feature>
<organism evidence="3 4">
    <name type="scientific">Pseudohongiella acticola</name>
    <dbReference type="NCBI Taxonomy" id="1524254"/>
    <lineage>
        <taxon>Bacteria</taxon>
        <taxon>Pseudomonadati</taxon>
        <taxon>Pseudomonadota</taxon>
        <taxon>Gammaproteobacteria</taxon>
        <taxon>Pseudomonadales</taxon>
        <taxon>Pseudohongiellaceae</taxon>
        <taxon>Pseudohongiella</taxon>
    </lineage>
</organism>
<evidence type="ECO:0000313" key="4">
    <source>
        <dbReference type="Proteomes" id="UP000175669"/>
    </source>
</evidence>
<dbReference type="Pfam" id="PF04982">
    <property type="entry name" value="TM_HPP"/>
    <property type="match status" value="1"/>
</dbReference>
<gene>
    <name evidence="3" type="ORF">PHACT_12390</name>
</gene>
<feature type="transmembrane region" description="Helical" evidence="1">
    <location>
        <begin position="151"/>
        <end position="171"/>
    </location>
</feature>
<keyword evidence="1" id="KW-1133">Transmembrane helix</keyword>
<dbReference type="AlphaFoldDB" id="A0A1E8CFV4"/>
<dbReference type="EMBL" id="MASR01000002">
    <property type="protein sequence ID" value="OFE11350.1"/>
    <property type="molecule type" value="Genomic_DNA"/>
</dbReference>
<evidence type="ECO:0000259" key="2">
    <source>
        <dbReference type="Pfam" id="PF04982"/>
    </source>
</evidence>
<dbReference type="OrthoDB" id="9811720at2"/>
<dbReference type="InterPro" id="IPR007065">
    <property type="entry name" value="HPP"/>
</dbReference>
<proteinExistence type="predicted"/>
<dbReference type="PANTHER" id="PTHR33741:SF5">
    <property type="entry name" value="TRANSMEMBRANE PROTEIN DDB_G0269096-RELATED"/>
    <property type="match status" value="1"/>
</dbReference>
<protein>
    <submittedName>
        <fullName evidence="3">HPP domain-containing protein</fullName>
    </submittedName>
</protein>
<reference evidence="4" key="1">
    <citation type="submission" date="2016-07" db="EMBL/GenBank/DDBJ databases">
        <authorList>
            <person name="Florea S."/>
            <person name="Webb J.S."/>
            <person name="Jaromczyk J."/>
            <person name="Schardl C.L."/>
        </authorList>
    </citation>
    <scope>NUCLEOTIDE SEQUENCE [LARGE SCALE GENOMIC DNA]</scope>
    <source>
        <strain evidence="4">KCTC 42131</strain>
    </source>
</reference>
<evidence type="ECO:0000313" key="3">
    <source>
        <dbReference type="EMBL" id="OFE11350.1"/>
    </source>
</evidence>
<keyword evidence="1" id="KW-0472">Membrane</keyword>
<dbReference type="InterPro" id="IPR058581">
    <property type="entry name" value="TM_HPP"/>
</dbReference>
<dbReference type="STRING" id="1524254.PHACT_12390"/>
<keyword evidence="1" id="KW-0812">Transmembrane</keyword>
<keyword evidence="4" id="KW-1185">Reference proteome</keyword>
<comment type="caution">
    <text evidence="3">The sequence shown here is derived from an EMBL/GenBank/DDBJ whole genome shotgun (WGS) entry which is preliminary data.</text>
</comment>